<dbReference type="Gene3D" id="1.10.443.10">
    <property type="entry name" value="Intergrase catalytic core"/>
    <property type="match status" value="1"/>
</dbReference>
<feature type="domain" description="Tyr recombinase" evidence="7">
    <location>
        <begin position="167"/>
        <end position="358"/>
    </location>
</feature>
<dbReference type="InterPro" id="IPR050808">
    <property type="entry name" value="Phage_Integrase"/>
</dbReference>
<dbReference type="GO" id="GO:0003677">
    <property type="term" value="F:DNA binding"/>
    <property type="evidence" value="ECO:0007669"/>
    <property type="project" value="UniProtKB-UniRule"/>
</dbReference>
<dbReference type="Proteomes" id="UP000782312">
    <property type="component" value="Unassembled WGS sequence"/>
</dbReference>
<dbReference type="Pfam" id="PF14659">
    <property type="entry name" value="Phage_int_SAM_3"/>
    <property type="match status" value="1"/>
</dbReference>
<sequence>MGVKLRERPPGSGVWWVYVNHKRKRWSKKVGDKKAAQEVKRITEAQLALGQLPSGGPDQIPTFKEYAQGWVEKYGEVILRPSTLDNYRRHLKNHIYPKIGEMPLDKVEKRHVRELLVELMAGHKSKSALTILGPLRRILSSAEEDELIKKNPARNLGRGINKGEKSKGADPFTEDEADRFLAALLEHFPEWHPFYFTALRTGARVGEIAGLKWEDIDFRARAITIRRTYSKRRQGPPKTGEERTIDLSQELGVVLTDHLEAQLKAARETGRTPGWVFADAAGRPVDYAKGREVYEKALKRAGVRYRPQHQIRHTVASVLLSKGVPVLAVSKLLGHASAKMTLDTYGKWLPQPGGRVVDRLDTPTETTERDPDATNLEKVPSLAT</sequence>
<dbReference type="GO" id="GO:0015074">
    <property type="term" value="P:DNA integration"/>
    <property type="evidence" value="ECO:0007669"/>
    <property type="project" value="UniProtKB-KW"/>
</dbReference>
<comment type="similarity">
    <text evidence="1">Belongs to the 'phage' integrase family.</text>
</comment>
<protein>
    <submittedName>
        <fullName evidence="9">Site-specific integrase</fullName>
    </submittedName>
</protein>
<comment type="caution">
    <text evidence="9">The sequence shown here is derived from an EMBL/GenBank/DDBJ whole genome shotgun (WGS) entry which is preliminary data.</text>
</comment>
<evidence type="ECO:0000256" key="1">
    <source>
        <dbReference type="ARBA" id="ARBA00008857"/>
    </source>
</evidence>
<name>A0A932I014_UNCTE</name>
<feature type="region of interest" description="Disordered" evidence="6">
    <location>
        <begin position="353"/>
        <end position="384"/>
    </location>
</feature>
<keyword evidence="2" id="KW-0229">DNA integration</keyword>
<dbReference type="InterPro" id="IPR002104">
    <property type="entry name" value="Integrase_catalytic"/>
</dbReference>
<dbReference type="InterPro" id="IPR004107">
    <property type="entry name" value="Integrase_SAM-like_N"/>
</dbReference>
<dbReference type="InterPro" id="IPR013762">
    <property type="entry name" value="Integrase-like_cat_sf"/>
</dbReference>
<gene>
    <name evidence="9" type="ORF">HYZ11_08325</name>
</gene>
<dbReference type="EMBL" id="JACPUR010000018">
    <property type="protein sequence ID" value="MBI3127593.1"/>
    <property type="molecule type" value="Genomic_DNA"/>
</dbReference>
<evidence type="ECO:0000256" key="6">
    <source>
        <dbReference type="SAM" id="MobiDB-lite"/>
    </source>
</evidence>
<dbReference type="Pfam" id="PF00589">
    <property type="entry name" value="Phage_integrase"/>
    <property type="match status" value="1"/>
</dbReference>
<dbReference type="InterPro" id="IPR011010">
    <property type="entry name" value="DNA_brk_join_enz"/>
</dbReference>
<dbReference type="AlphaFoldDB" id="A0A932I014"/>
<evidence type="ECO:0000256" key="4">
    <source>
        <dbReference type="ARBA" id="ARBA00023172"/>
    </source>
</evidence>
<evidence type="ECO:0000259" key="8">
    <source>
        <dbReference type="PROSITE" id="PS51900"/>
    </source>
</evidence>
<dbReference type="PANTHER" id="PTHR30629">
    <property type="entry name" value="PROPHAGE INTEGRASE"/>
    <property type="match status" value="1"/>
</dbReference>
<keyword evidence="3 5" id="KW-0238">DNA-binding</keyword>
<evidence type="ECO:0000259" key="7">
    <source>
        <dbReference type="PROSITE" id="PS51898"/>
    </source>
</evidence>
<evidence type="ECO:0000313" key="10">
    <source>
        <dbReference type="Proteomes" id="UP000782312"/>
    </source>
</evidence>
<evidence type="ECO:0000256" key="3">
    <source>
        <dbReference type="ARBA" id="ARBA00023125"/>
    </source>
</evidence>
<feature type="compositionally biased region" description="Basic and acidic residues" evidence="6">
    <location>
        <begin position="356"/>
        <end position="372"/>
    </location>
</feature>
<dbReference type="CDD" id="cd01189">
    <property type="entry name" value="INT_ICEBs1_C_like"/>
    <property type="match status" value="1"/>
</dbReference>
<reference evidence="9" key="1">
    <citation type="submission" date="2020-07" db="EMBL/GenBank/DDBJ databases">
        <title>Huge and variable diversity of episymbiotic CPR bacteria and DPANN archaea in groundwater ecosystems.</title>
        <authorList>
            <person name="He C.Y."/>
            <person name="Keren R."/>
            <person name="Whittaker M."/>
            <person name="Farag I.F."/>
            <person name="Doudna J."/>
            <person name="Cate J.H.D."/>
            <person name="Banfield J.F."/>
        </authorList>
    </citation>
    <scope>NUCLEOTIDE SEQUENCE</scope>
    <source>
        <strain evidence="9">NC_groundwater_763_Ag_S-0.2um_68_21</strain>
    </source>
</reference>
<evidence type="ECO:0000256" key="5">
    <source>
        <dbReference type="PROSITE-ProRule" id="PRU01248"/>
    </source>
</evidence>
<dbReference type="Gene3D" id="1.10.150.130">
    <property type="match status" value="1"/>
</dbReference>
<dbReference type="PANTHER" id="PTHR30629:SF2">
    <property type="entry name" value="PROPHAGE INTEGRASE INTS-RELATED"/>
    <property type="match status" value="1"/>
</dbReference>
<evidence type="ECO:0000313" key="9">
    <source>
        <dbReference type="EMBL" id="MBI3127593.1"/>
    </source>
</evidence>
<dbReference type="GO" id="GO:0006310">
    <property type="term" value="P:DNA recombination"/>
    <property type="evidence" value="ECO:0007669"/>
    <property type="project" value="UniProtKB-KW"/>
</dbReference>
<dbReference type="PROSITE" id="PS51900">
    <property type="entry name" value="CB"/>
    <property type="match status" value="1"/>
</dbReference>
<proteinExistence type="inferred from homology"/>
<dbReference type="PROSITE" id="PS51898">
    <property type="entry name" value="TYR_RECOMBINASE"/>
    <property type="match status" value="1"/>
</dbReference>
<organism evidence="9 10">
    <name type="scientific">Tectimicrobiota bacterium</name>
    <dbReference type="NCBI Taxonomy" id="2528274"/>
    <lineage>
        <taxon>Bacteria</taxon>
        <taxon>Pseudomonadati</taxon>
        <taxon>Nitrospinota/Tectimicrobiota group</taxon>
        <taxon>Candidatus Tectimicrobiota</taxon>
    </lineage>
</organism>
<feature type="domain" description="Core-binding (CB)" evidence="8">
    <location>
        <begin position="61"/>
        <end position="143"/>
    </location>
</feature>
<dbReference type="InterPro" id="IPR044068">
    <property type="entry name" value="CB"/>
</dbReference>
<accession>A0A932I014</accession>
<evidence type="ECO:0000256" key="2">
    <source>
        <dbReference type="ARBA" id="ARBA00022908"/>
    </source>
</evidence>
<dbReference type="InterPro" id="IPR010998">
    <property type="entry name" value="Integrase_recombinase_N"/>
</dbReference>
<dbReference type="SUPFAM" id="SSF56349">
    <property type="entry name" value="DNA breaking-rejoining enzymes"/>
    <property type="match status" value="1"/>
</dbReference>
<keyword evidence="4" id="KW-0233">DNA recombination</keyword>